<feature type="region of interest" description="Disordered" evidence="1">
    <location>
        <begin position="162"/>
        <end position="184"/>
    </location>
</feature>
<dbReference type="Gene3D" id="3.30.420.200">
    <property type="match status" value="1"/>
</dbReference>
<dbReference type="AlphaFoldDB" id="A0A916R074"/>
<reference evidence="3" key="1">
    <citation type="journal article" date="2014" name="Int. J. Syst. Evol. Microbiol.">
        <title>Complete genome sequence of Corynebacterium casei LMG S-19264T (=DSM 44701T), isolated from a smear-ripened cheese.</title>
        <authorList>
            <consortium name="US DOE Joint Genome Institute (JGI-PGF)"/>
            <person name="Walter F."/>
            <person name="Albersmeier A."/>
            <person name="Kalinowski J."/>
            <person name="Ruckert C."/>
        </authorList>
    </citation>
    <scope>NUCLEOTIDE SEQUENCE</scope>
    <source>
        <strain evidence="3">CGMCC 1.15880</strain>
    </source>
</reference>
<dbReference type="Gene3D" id="3.30.420.40">
    <property type="match status" value="1"/>
</dbReference>
<gene>
    <name evidence="3" type="ORF">GCM10011498_25700</name>
</gene>
<dbReference type="NCBIfam" id="TIGR03725">
    <property type="entry name" value="T6A_YeaZ"/>
    <property type="match status" value="1"/>
</dbReference>
<dbReference type="InterPro" id="IPR000905">
    <property type="entry name" value="Gcp-like_dom"/>
</dbReference>
<dbReference type="InterPro" id="IPR043129">
    <property type="entry name" value="ATPase_NBD"/>
</dbReference>
<comment type="caution">
    <text evidence="3">The sequence shown here is derived from an EMBL/GenBank/DDBJ whole genome shotgun (WGS) entry which is preliminary data.</text>
</comment>
<proteinExistence type="predicted"/>
<dbReference type="Proteomes" id="UP000628017">
    <property type="component" value="Unassembled WGS sequence"/>
</dbReference>
<dbReference type="GO" id="GO:0002949">
    <property type="term" value="P:tRNA threonylcarbamoyladenosine modification"/>
    <property type="evidence" value="ECO:0007669"/>
    <property type="project" value="InterPro"/>
</dbReference>
<reference evidence="3" key="2">
    <citation type="submission" date="2020-09" db="EMBL/GenBank/DDBJ databases">
        <authorList>
            <person name="Sun Q."/>
            <person name="Zhou Y."/>
        </authorList>
    </citation>
    <scope>NUCLEOTIDE SEQUENCE</scope>
    <source>
        <strain evidence="3">CGMCC 1.15880</strain>
    </source>
</reference>
<organism evidence="3 4">
    <name type="scientific">Neptunicoccus cionae</name>
    <dbReference type="NCBI Taxonomy" id="2035344"/>
    <lineage>
        <taxon>Bacteria</taxon>
        <taxon>Pseudomonadati</taxon>
        <taxon>Pseudomonadota</taxon>
        <taxon>Alphaproteobacteria</taxon>
        <taxon>Rhodobacterales</taxon>
        <taxon>Paracoccaceae</taxon>
        <taxon>Neptunicoccus</taxon>
    </lineage>
</organism>
<sequence length="184" mass="19904">MLTCRVDPMSKGQAEHLLPMLEYLLTSAGYNWPDLNTLGVGVGPGNFTGIRISVAAARGLSLSLNVPAIGISRLDAIAYGSAGPQSVVVDARQNRVYHQRFDNGVALSDVELVERDSLPHDQSYLSDSPLELADITQVCAEDVIRNTGALVQLRRTEEHPRPAPLYVRAPDAALPSEQPPRILP</sequence>
<evidence type="ECO:0000259" key="2">
    <source>
        <dbReference type="Pfam" id="PF00814"/>
    </source>
</evidence>
<name>A0A916R074_9RHOB</name>
<evidence type="ECO:0000256" key="1">
    <source>
        <dbReference type="SAM" id="MobiDB-lite"/>
    </source>
</evidence>
<accession>A0A916R074</accession>
<feature type="domain" description="Gcp-like" evidence="2">
    <location>
        <begin position="11"/>
        <end position="103"/>
    </location>
</feature>
<evidence type="ECO:0000313" key="4">
    <source>
        <dbReference type="Proteomes" id="UP000628017"/>
    </source>
</evidence>
<dbReference type="Pfam" id="PF00814">
    <property type="entry name" value="TsaD"/>
    <property type="match status" value="1"/>
</dbReference>
<evidence type="ECO:0000313" key="3">
    <source>
        <dbReference type="EMBL" id="GGA23664.1"/>
    </source>
</evidence>
<dbReference type="SUPFAM" id="SSF53067">
    <property type="entry name" value="Actin-like ATPase domain"/>
    <property type="match status" value="1"/>
</dbReference>
<keyword evidence="4" id="KW-1185">Reference proteome</keyword>
<protein>
    <submittedName>
        <fullName evidence="3">tRNA N6-adenosine(37)-N6-threonylcarbamoyltransferase complex dimerization subunit TsaB</fullName>
    </submittedName>
</protein>
<dbReference type="EMBL" id="BMKA01000003">
    <property type="protein sequence ID" value="GGA23664.1"/>
    <property type="molecule type" value="Genomic_DNA"/>
</dbReference>
<dbReference type="InterPro" id="IPR022496">
    <property type="entry name" value="T6A_TsaB"/>
</dbReference>